<gene>
    <name evidence="1" type="ORF">NZH93_14870</name>
</gene>
<reference evidence="1" key="1">
    <citation type="submission" date="2022-08" db="EMBL/GenBank/DDBJ databases">
        <authorList>
            <person name="Tistechok S."/>
            <person name="Samborskyy M."/>
            <person name="Roman I."/>
        </authorList>
    </citation>
    <scope>NUCLEOTIDE SEQUENCE</scope>
    <source>
        <strain evidence="1">DSM 103496</strain>
    </source>
</reference>
<organism evidence="1 2">
    <name type="scientific">Umezawaea endophytica</name>
    <dbReference type="NCBI Taxonomy" id="1654476"/>
    <lineage>
        <taxon>Bacteria</taxon>
        <taxon>Bacillati</taxon>
        <taxon>Actinomycetota</taxon>
        <taxon>Actinomycetes</taxon>
        <taxon>Pseudonocardiales</taxon>
        <taxon>Pseudonocardiaceae</taxon>
        <taxon>Umezawaea</taxon>
    </lineage>
</organism>
<dbReference type="PANTHER" id="PTHR37816:SF1">
    <property type="entry name" value="TOXIN"/>
    <property type="match status" value="1"/>
</dbReference>
<evidence type="ECO:0000313" key="2">
    <source>
        <dbReference type="Proteomes" id="UP001141259"/>
    </source>
</evidence>
<name>A0A9X3AGB9_9PSEU</name>
<accession>A0A9X3AGB9</accession>
<keyword evidence="2" id="KW-1185">Reference proteome</keyword>
<dbReference type="Gene3D" id="3.40.50.300">
    <property type="entry name" value="P-loop containing nucleotide triphosphate hydrolases"/>
    <property type="match status" value="1"/>
</dbReference>
<dbReference type="SUPFAM" id="SSF52540">
    <property type="entry name" value="P-loop containing nucleoside triphosphate hydrolases"/>
    <property type="match status" value="1"/>
</dbReference>
<evidence type="ECO:0000313" key="1">
    <source>
        <dbReference type="EMBL" id="MCS7478140.1"/>
    </source>
</evidence>
<dbReference type="AlphaFoldDB" id="A0A9X3AGB9"/>
<protein>
    <submittedName>
        <fullName evidence="1">AAA family ATPase</fullName>
    </submittedName>
</protein>
<dbReference type="PANTHER" id="PTHR37816">
    <property type="entry name" value="YALI0E33011P"/>
    <property type="match status" value="1"/>
</dbReference>
<comment type="caution">
    <text evidence="1">The sequence shown here is derived from an EMBL/GenBank/DDBJ whole genome shotgun (WGS) entry which is preliminary data.</text>
</comment>
<dbReference type="Proteomes" id="UP001141259">
    <property type="component" value="Unassembled WGS sequence"/>
</dbReference>
<dbReference type="RefSeq" id="WP_259623649.1">
    <property type="nucleotide sequence ID" value="NZ_JANYMP010000006.1"/>
</dbReference>
<sequence>MPILGPSDPLPHAPRRVLVAGTAGAGKSTMACRIAAVLGLPYVELDALFHGPGWTPRPEFAAEVRRFTRAPAWVTEYQYREVRPLLLDEADTVVWLDHPRHLVMRRLVLRTVHRRLVGTHLWNGNYEPPLRTVLTDRRHLWRWAWKSHASLRLKLTGIRDGEHGARLAVVRLCGQGEVDRWRAGPLRHAAGLDEESLL</sequence>
<dbReference type="InterPro" id="IPR052922">
    <property type="entry name" value="Cytidylate_Kinase-2"/>
</dbReference>
<proteinExistence type="predicted"/>
<dbReference type="InterPro" id="IPR027417">
    <property type="entry name" value="P-loop_NTPase"/>
</dbReference>
<dbReference type="EMBL" id="JANYMP010000006">
    <property type="protein sequence ID" value="MCS7478140.1"/>
    <property type="molecule type" value="Genomic_DNA"/>
</dbReference>